<sequence>MGDNLGHTFKSSTFLLPHVCNLRRYRHTWFPLAVGSILVPIGSLSIPLSIMMYIRSIDCFTDRTPTESVTERCDTYAVL</sequence>
<protein>
    <submittedName>
        <fullName evidence="2">Uncharacterized protein</fullName>
    </submittedName>
</protein>
<dbReference type="Proteomes" id="UP000217790">
    <property type="component" value="Unassembled WGS sequence"/>
</dbReference>
<evidence type="ECO:0000256" key="1">
    <source>
        <dbReference type="SAM" id="Phobius"/>
    </source>
</evidence>
<dbReference type="InParanoid" id="A0A2H3DNV3"/>
<keyword evidence="3" id="KW-1185">Reference proteome</keyword>
<keyword evidence="1" id="KW-0812">Transmembrane</keyword>
<keyword evidence="1" id="KW-1133">Transmembrane helix</keyword>
<organism evidence="2 3">
    <name type="scientific">Armillaria gallica</name>
    <name type="common">Bulbous honey fungus</name>
    <name type="synonym">Armillaria bulbosa</name>
    <dbReference type="NCBI Taxonomy" id="47427"/>
    <lineage>
        <taxon>Eukaryota</taxon>
        <taxon>Fungi</taxon>
        <taxon>Dikarya</taxon>
        <taxon>Basidiomycota</taxon>
        <taxon>Agaricomycotina</taxon>
        <taxon>Agaricomycetes</taxon>
        <taxon>Agaricomycetidae</taxon>
        <taxon>Agaricales</taxon>
        <taxon>Marasmiineae</taxon>
        <taxon>Physalacriaceae</taxon>
        <taxon>Armillaria</taxon>
    </lineage>
</organism>
<evidence type="ECO:0000313" key="2">
    <source>
        <dbReference type="EMBL" id="PBK95554.1"/>
    </source>
</evidence>
<feature type="transmembrane region" description="Helical" evidence="1">
    <location>
        <begin position="29"/>
        <end position="54"/>
    </location>
</feature>
<name>A0A2H3DNV3_ARMGA</name>
<evidence type="ECO:0000313" key="3">
    <source>
        <dbReference type="Proteomes" id="UP000217790"/>
    </source>
</evidence>
<dbReference type="AlphaFoldDB" id="A0A2H3DNV3"/>
<proteinExistence type="predicted"/>
<dbReference type="EMBL" id="KZ293652">
    <property type="protein sequence ID" value="PBK95554.1"/>
    <property type="molecule type" value="Genomic_DNA"/>
</dbReference>
<gene>
    <name evidence="2" type="ORF">ARMGADRAFT_1011387</name>
</gene>
<accession>A0A2H3DNV3</accession>
<keyword evidence="1" id="KW-0472">Membrane</keyword>
<reference evidence="3" key="1">
    <citation type="journal article" date="2017" name="Nat. Ecol. Evol.">
        <title>Genome expansion and lineage-specific genetic innovations in the forest pathogenic fungi Armillaria.</title>
        <authorList>
            <person name="Sipos G."/>
            <person name="Prasanna A.N."/>
            <person name="Walter M.C."/>
            <person name="O'Connor E."/>
            <person name="Balint B."/>
            <person name="Krizsan K."/>
            <person name="Kiss B."/>
            <person name="Hess J."/>
            <person name="Varga T."/>
            <person name="Slot J."/>
            <person name="Riley R."/>
            <person name="Boka B."/>
            <person name="Rigling D."/>
            <person name="Barry K."/>
            <person name="Lee J."/>
            <person name="Mihaltcheva S."/>
            <person name="LaButti K."/>
            <person name="Lipzen A."/>
            <person name="Waldron R."/>
            <person name="Moloney N.M."/>
            <person name="Sperisen C."/>
            <person name="Kredics L."/>
            <person name="Vagvoelgyi C."/>
            <person name="Patrignani A."/>
            <person name="Fitzpatrick D."/>
            <person name="Nagy I."/>
            <person name="Doyle S."/>
            <person name="Anderson J.B."/>
            <person name="Grigoriev I.V."/>
            <person name="Gueldener U."/>
            <person name="Muensterkoetter M."/>
            <person name="Nagy L.G."/>
        </authorList>
    </citation>
    <scope>NUCLEOTIDE SEQUENCE [LARGE SCALE GENOMIC DNA]</scope>
    <source>
        <strain evidence="3">Ar21-2</strain>
    </source>
</reference>